<dbReference type="GO" id="GO:0008270">
    <property type="term" value="F:zinc ion binding"/>
    <property type="evidence" value="ECO:0007669"/>
    <property type="project" value="UniProtKB-KW"/>
</dbReference>
<keyword evidence="7" id="KW-1185">Reference proteome</keyword>
<evidence type="ECO:0000256" key="3">
    <source>
        <dbReference type="ARBA" id="ARBA00022771"/>
    </source>
</evidence>
<dbReference type="AlphaFoldDB" id="A0A1U8A6Y5"/>
<evidence type="ECO:0000313" key="8">
    <source>
        <dbReference type="RefSeq" id="XP_010257192.1"/>
    </source>
</evidence>
<evidence type="ECO:0000256" key="6">
    <source>
        <dbReference type="SAM" id="MobiDB-lite"/>
    </source>
</evidence>
<gene>
    <name evidence="8" type="primary">LOC104597395</name>
</gene>
<dbReference type="RefSeq" id="XP_010257192.1">
    <property type="nucleotide sequence ID" value="XM_010258890.2"/>
</dbReference>
<dbReference type="SUPFAM" id="SSF140996">
    <property type="entry name" value="Hermes dimerisation domain"/>
    <property type="match status" value="1"/>
</dbReference>
<evidence type="ECO:0000313" key="7">
    <source>
        <dbReference type="Proteomes" id="UP000189703"/>
    </source>
</evidence>
<keyword evidence="2" id="KW-0479">Metal-binding</keyword>
<dbReference type="InterPro" id="IPR052035">
    <property type="entry name" value="ZnF_BED_domain_contain"/>
</dbReference>
<organism evidence="7 8">
    <name type="scientific">Nelumbo nucifera</name>
    <name type="common">Sacred lotus</name>
    <dbReference type="NCBI Taxonomy" id="4432"/>
    <lineage>
        <taxon>Eukaryota</taxon>
        <taxon>Viridiplantae</taxon>
        <taxon>Streptophyta</taxon>
        <taxon>Embryophyta</taxon>
        <taxon>Tracheophyta</taxon>
        <taxon>Spermatophyta</taxon>
        <taxon>Magnoliopsida</taxon>
        <taxon>Proteales</taxon>
        <taxon>Nelumbonaceae</taxon>
        <taxon>Nelumbo</taxon>
    </lineage>
</organism>
<sequence length="190" mass="21570">MEPEGNNASSYSINWMAEHGSFENSISFKSPPSPTAEDADAGDTNNIAFEVDPKRKKPYESESDSDVFDQEACQKALARMIIINGLPFSFVEREGFKGFVRSIQPRFQLVSRATIAMDCMKLYISERKKLKEDIKSSSRICLSSNLWTSAQNLEFVCLTAHYIDNVGIYKEKLLIFVQFQLQIVERPLHA</sequence>
<evidence type="ECO:0000256" key="5">
    <source>
        <dbReference type="ARBA" id="ARBA00023242"/>
    </source>
</evidence>
<keyword evidence="4" id="KW-0862">Zinc</keyword>
<proteinExistence type="predicted"/>
<protein>
    <submittedName>
        <fullName evidence="8">Zinc finger BED domain-containing protein DAYSLEEPER-like</fullName>
    </submittedName>
</protein>
<dbReference type="GeneID" id="104597395"/>
<feature type="region of interest" description="Disordered" evidence="6">
    <location>
        <begin position="24"/>
        <end position="67"/>
    </location>
</feature>
<evidence type="ECO:0000256" key="2">
    <source>
        <dbReference type="ARBA" id="ARBA00022723"/>
    </source>
</evidence>
<accession>A0A1U8A6Y5</accession>
<dbReference type="PANTHER" id="PTHR46481:SF10">
    <property type="entry name" value="ZINC FINGER BED DOMAIN-CONTAINING PROTEIN 39"/>
    <property type="match status" value="1"/>
</dbReference>
<dbReference type="KEGG" id="nnu:104597395"/>
<dbReference type="OrthoDB" id="1434912at2759"/>
<evidence type="ECO:0000256" key="4">
    <source>
        <dbReference type="ARBA" id="ARBA00022833"/>
    </source>
</evidence>
<reference evidence="8" key="1">
    <citation type="submission" date="2025-08" db="UniProtKB">
        <authorList>
            <consortium name="RefSeq"/>
        </authorList>
    </citation>
    <scope>IDENTIFICATION</scope>
</reference>
<keyword evidence="5" id="KW-0539">Nucleus</keyword>
<keyword evidence="3" id="KW-0863">Zinc-finger</keyword>
<dbReference type="GO" id="GO:0005634">
    <property type="term" value="C:nucleus"/>
    <property type="evidence" value="ECO:0007669"/>
    <property type="project" value="UniProtKB-SubCell"/>
</dbReference>
<dbReference type="Proteomes" id="UP000189703">
    <property type="component" value="Unplaced"/>
</dbReference>
<evidence type="ECO:0000256" key="1">
    <source>
        <dbReference type="ARBA" id="ARBA00004123"/>
    </source>
</evidence>
<dbReference type="PANTHER" id="PTHR46481">
    <property type="entry name" value="ZINC FINGER BED DOMAIN-CONTAINING PROTEIN 4"/>
    <property type="match status" value="1"/>
</dbReference>
<dbReference type="InParanoid" id="A0A1U8A6Y5"/>
<comment type="subcellular location">
    <subcellularLocation>
        <location evidence="1">Nucleus</location>
    </subcellularLocation>
</comment>
<dbReference type="eggNOG" id="KOG1121">
    <property type="taxonomic scope" value="Eukaryota"/>
</dbReference>
<name>A0A1U8A6Y5_NELNU</name>
<dbReference type="STRING" id="4432.A0A1U8A6Y5"/>